<keyword evidence="3" id="KW-1185">Reference proteome</keyword>
<dbReference type="VEuPathDB" id="CryptoDB:Vbra_5053"/>
<organism evidence="2 3">
    <name type="scientific">Vitrella brassicaformis (strain CCMP3155)</name>
    <dbReference type="NCBI Taxonomy" id="1169540"/>
    <lineage>
        <taxon>Eukaryota</taxon>
        <taxon>Sar</taxon>
        <taxon>Alveolata</taxon>
        <taxon>Colpodellida</taxon>
        <taxon>Vitrellaceae</taxon>
        <taxon>Vitrella</taxon>
    </lineage>
</organism>
<name>A0A0G4EKJ7_VITBC</name>
<protein>
    <submittedName>
        <fullName evidence="2">Uncharacterized protein</fullName>
    </submittedName>
</protein>
<feature type="signal peptide" evidence="1">
    <location>
        <begin position="1"/>
        <end position="24"/>
    </location>
</feature>
<evidence type="ECO:0000313" key="3">
    <source>
        <dbReference type="Proteomes" id="UP000041254"/>
    </source>
</evidence>
<keyword evidence="1" id="KW-0732">Signal</keyword>
<dbReference type="Proteomes" id="UP000041254">
    <property type="component" value="Unassembled WGS sequence"/>
</dbReference>
<proteinExistence type="predicted"/>
<feature type="chain" id="PRO_5005187906" evidence="1">
    <location>
        <begin position="25"/>
        <end position="168"/>
    </location>
</feature>
<sequence length="168" mass="18271">MYKNVMTSAILVATILLLAPLCAAAPSSGSSKAESRDSDVDAIIKQLEEFLATIGKTSEEHAAEKSDDHPRGSSIVDEVRATLKRVDELKAKVAAATPDEPRKPRGSDEDEIAGHLAATEDLVKKLLDVVNTYLDDIVKRIGSQSDYFLDQLLVFLTALVNELLRFGF</sequence>
<dbReference type="EMBL" id="CDMY01000253">
    <property type="protein sequence ID" value="CEL97082.1"/>
    <property type="molecule type" value="Genomic_DNA"/>
</dbReference>
<evidence type="ECO:0000256" key="1">
    <source>
        <dbReference type="SAM" id="SignalP"/>
    </source>
</evidence>
<dbReference type="InParanoid" id="A0A0G4EKJ7"/>
<gene>
    <name evidence="2" type="ORF">Vbra_5053</name>
</gene>
<dbReference type="AlphaFoldDB" id="A0A0G4EKJ7"/>
<accession>A0A0G4EKJ7</accession>
<evidence type="ECO:0000313" key="2">
    <source>
        <dbReference type="EMBL" id="CEL97082.1"/>
    </source>
</evidence>
<reference evidence="2 3" key="1">
    <citation type="submission" date="2014-11" db="EMBL/GenBank/DDBJ databases">
        <authorList>
            <person name="Zhu J."/>
            <person name="Qi W."/>
            <person name="Song R."/>
        </authorList>
    </citation>
    <scope>NUCLEOTIDE SEQUENCE [LARGE SCALE GENOMIC DNA]</scope>
</reference>